<protein>
    <submittedName>
        <fullName evidence="1">Uncharacterized protein</fullName>
    </submittedName>
</protein>
<sequence>MAQEQDDEIEKMLRELHASYLKANEYDEGDPIFYRINYRLADAFSLTREEAENYHAEYHKKNPRRVSEGFCDACNRIVGIIPIIYGVQEGDMERMKAAEAQGRLIIGDITQVREGAKVAMFGCKVCKTPLAKYGSI</sequence>
<evidence type="ECO:0000313" key="1">
    <source>
        <dbReference type="EMBL" id="AIF83582.1"/>
    </source>
</evidence>
<dbReference type="RefSeq" id="WP_148700327.1">
    <property type="nucleotide sequence ID" value="NZ_CP007174.1"/>
</dbReference>
<dbReference type="EMBL" id="CP007174">
    <property type="protein sequence ID" value="AIF83582.1"/>
    <property type="molecule type" value="Genomic_DNA"/>
</dbReference>
<organism evidence="1 2">
    <name type="scientific">Candidatus Nitrososphaera evergladensis SR1</name>
    <dbReference type="NCBI Taxonomy" id="1459636"/>
    <lineage>
        <taxon>Archaea</taxon>
        <taxon>Nitrososphaerota</taxon>
        <taxon>Nitrososphaeria</taxon>
        <taxon>Nitrososphaerales</taxon>
        <taxon>Nitrososphaeraceae</taxon>
        <taxon>Nitrososphaera</taxon>
    </lineage>
</organism>
<dbReference type="Proteomes" id="UP000028194">
    <property type="component" value="Chromosome"/>
</dbReference>
<dbReference type="STRING" id="1459636.NTE_01519"/>
<dbReference type="OrthoDB" id="9411at2157"/>
<dbReference type="AlphaFoldDB" id="A0A075MRY9"/>
<evidence type="ECO:0000313" key="2">
    <source>
        <dbReference type="Proteomes" id="UP000028194"/>
    </source>
</evidence>
<dbReference type="GeneID" id="41597306"/>
<keyword evidence="2" id="KW-1185">Reference proteome</keyword>
<dbReference type="KEGG" id="nev:NTE_01519"/>
<accession>A0A075MRY9</accession>
<dbReference type="HOGENOM" id="CLU_1891501_0_0_2"/>
<proteinExistence type="predicted"/>
<reference evidence="1 2" key="1">
    <citation type="journal article" date="2014" name="PLoS ONE">
        <title>Genome Sequence of Candidatus Nitrososphaera evergladensis from Group I.1b Enriched from Everglades Soil Reveals Novel Genomic Features of the Ammonia-Oxidizing Archaea.</title>
        <authorList>
            <person name="Zhalnina K.V."/>
            <person name="Dias R."/>
            <person name="Leonard M.T."/>
            <person name="Dorr de Quadros P."/>
            <person name="Camargo F.A."/>
            <person name="Drew J.C."/>
            <person name="Farmerie W.G."/>
            <person name="Daroub S.H."/>
            <person name="Triplett E.W."/>
        </authorList>
    </citation>
    <scope>NUCLEOTIDE SEQUENCE [LARGE SCALE GENOMIC DNA]</scope>
    <source>
        <strain evidence="1 2">SR1</strain>
    </source>
</reference>
<name>A0A075MRY9_9ARCH</name>
<gene>
    <name evidence="1" type="ORF">NTE_01519</name>
</gene>